<sequence>MTNSNPPENLHAAHGDAGLKQSRELADKIDHWLELFNVELSQQELPLSQRPFRALMMLFREGAIEVKAGEERVDQPTNLAKNWEEPWFRVLFDAVEYWYFDKYGSPAMKAKGTSPLIGAVMIRDMPFIIAAPANRTRVEEEGELAWMYFEEGLGEGEEATSWIVGGPDLSKLNDKARALVAAEARQTVEVLRYLEFRRVTFRYDGDHEVQKLIQSTLTYLKQAAERLVSFQTPEIGPAWFDLQMANEAALKAVIRKETRSQKKIHPLDELLKLAGKHGVTFDATKLSTWPSFKDISDWRYGLGSPPGITELYFAYRLTLELVQAVMNQITPSIQPGFGILLRYQPWRTKNAAGKFRA</sequence>
<gene>
    <name evidence="1" type="ORF">NTG6680_2013</name>
</gene>
<keyword evidence="2" id="KW-1185">Reference proteome</keyword>
<dbReference type="RefSeq" id="WP_239797075.1">
    <property type="nucleotide sequence ID" value="NZ_OU912926.1"/>
</dbReference>
<dbReference type="Proteomes" id="UP000839052">
    <property type="component" value="Chromosome"/>
</dbReference>
<dbReference type="EMBL" id="OU912926">
    <property type="protein sequence ID" value="CAG9933262.1"/>
    <property type="molecule type" value="Genomic_DNA"/>
</dbReference>
<evidence type="ECO:0000313" key="2">
    <source>
        <dbReference type="Proteomes" id="UP000839052"/>
    </source>
</evidence>
<organism evidence="1 2">
    <name type="scientific">Candidatus Nitrotoga arctica</name>
    <dbReference type="NCBI Taxonomy" id="453162"/>
    <lineage>
        <taxon>Bacteria</taxon>
        <taxon>Pseudomonadati</taxon>
        <taxon>Pseudomonadota</taxon>
        <taxon>Betaproteobacteria</taxon>
        <taxon>Nitrosomonadales</taxon>
        <taxon>Gallionellaceae</taxon>
        <taxon>Candidatus Nitrotoga</taxon>
    </lineage>
</organism>
<name>A0ABM8Z0G0_9PROT</name>
<proteinExistence type="predicted"/>
<evidence type="ECO:0008006" key="3">
    <source>
        <dbReference type="Google" id="ProtNLM"/>
    </source>
</evidence>
<evidence type="ECO:0000313" key="1">
    <source>
        <dbReference type="EMBL" id="CAG9933262.1"/>
    </source>
</evidence>
<protein>
    <recommendedName>
        <fullName evidence="3">HEPN domain-containing protein</fullName>
    </recommendedName>
</protein>
<reference evidence="1 2" key="1">
    <citation type="submission" date="2021-10" db="EMBL/GenBank/DDBJ databases">
        <authorList>
            <person name="Koch H."/>
        </authorList>
    </citation>
    <scope>NUCLEOTIDE SEQUENCE [LARGE SCALE GENOMIC DNA]</scope>
    <source>
        <strain evidence="1">6680</strain>
    </source>
</reference>
<accession>A0ABM8Z0G0</accession>